<sequence>MPQFWSRVLHPFRHGNNKKQLGVTTATTNQQPQQSQEPQQSQQSQQSQKPLLPDNSNNNNPNGSTTKPALCYSSPSCLIESEIYRDDLVKIDILENALEKNDMETFFCTWNEELERIYEKCRWALDSLTCTIDELSHEICTIASPLQNPDRRSLCDVHQFISSYLKEWQGQHQRTTTHTKGGDGTNDLIAKREAFEISSHQSSFDTYFDNLQSKILATEDPALSHCIQQVCQWEYNFFLYKQYSESQMMILWDTIQYQDIIQRLLQTRWNRRYNQCINTSQALEDRIKTLLEQSSPAREDFTCAICLSVLSEPVTIAPCLHTFCRPCIQHLYCTCTLASCSSPCHRASRRQRPEQYYYSSLRPSKNMSRRSSQHQPSSFQQQQQQRDGSSNNSLRRGYSNYRPIKRHSSISYSRKKQKLLACQCYPNNNHDLLSSPKHHSCPLCRSPFTIKDCTINVALDNFISLYFPYEEKVDDKQHQGNGITRRGSTAQGNNDPSQKRRSAIYTAVQQLWSSSKSSRVEQSTSGTREGELASRTSNNNNDTNEPIPRSRHTRHQHRNNTNGRPESSAVLDDDEDEDFYNIARSSWWF</sequence>
<feature type="compositionally biased region" description="Polar residues" evidence="5">
    <location>
        <begin position="18"/>
        <end position="29"/>
    </location>
</feature>
<dbReference type="SMART" id="SM00184">
    <property type="entry name" value="RING"/>
    <property type="match status" value="1"/>
</dbReference>
<evidence type="ECO:0000313" key="7">
    <source>
        <dbReference type="EMBL" id="KAI9246223.1"/>
    </source>
</evidence>
<dbReference type="AlphaFoldDB" id="A0AAD5JMI5"/>
<feature type="region of interest" description="Disordered" evidence="5">
    <location>
        <begin position="362"/>
        <end position="400"/>
    </location>
</feature>
<name>A0AAD5JMI5_9FUNG</name>
<dbReference type="GO" id="GO:0008270">
    <property type="term" value="F:zinc ion binding"/>
    <property type="evidence" value="ECO:0007669"/>
    <property type="project" value="UniProtKB-KW"/>
</dbReference>
<evidence type="ECO:0000256" key="4">
    <source>
        <dbReference type="PROSITE-ProRule" id="PRU00175"/>
    </source>
</evidence>
<feature type="compositionally biased region" description="Low complexity" evidence="5">
    <location>
        <begin position="30"/>
        <end position="48"/>
    </location>
</feature>
<comment type="caution">
    <text evidence="7">The sequence shown here is derived from an EMBL/GenBank/DDBJ whole genome shotgun (WGS) entry which is preliminary data.</text>
</comment>
<gene>
    <name evidence="7" type="ORF">BDA99DRAFT_576636</name>
</gene>
<evidence type="ECO:0000256" key="1">
    <source>
        <dbReference type="ARBA" id="ARBA00022723"/>
    </source>
</evidence>
<evidence type="ECO:0000256" key="2">
    <source>
        <dbReference type="ARBA" id="ARBA00022771"/>
    </source>
</evidence>
<evidence type="ECO:0000256" key="3">
    <source>
        <dbReference type="ARBA" id="ARBA00022833"/>
    </source>
</evidence>
<evidence type="ECO:0000313" key="8">
    <source>
        <dbReference type="Proteomes" id="UP001209540"/>
    </source>
</evidence>
<feature type="region of interest" description="Disordered" evidence="5">
    <location>
        <begin position="477"/>
        <end position="500"/>
    </location>
</feature>
<feature type="compositionally biased region" description="Polar residues" evidence="5">
    <location>
        <begin position="515"/>
        <end position="527"/>
    </location>
</feature>
<dbReference type="PROSITE" id="PS00518">
    <property type="entry name" value="ZF_RING_1"/>
    <property type="match status" value="1"/>
</dbReference>
<reference evidence="7" key="1">
    <citation type="journal article" date="2022" name="IScience">
        <title>Evolution of zygomycete secretomes and the origins of terrestrial fungal ecologies.</title>
        <authorList>
            <person name="Chang Y."/>
            <person name="Wang Y."/>
            <person name="Mondo S."/>
            <person name="Ahrendt S."/>
            <person name="Andreopoulos W."/>
            <person name="Barry K."/>
            <person name="Beard J."/>
            <person name="Benny G.L."/>
            <person name="Blankenship S."/>
            <person name="Bonito G."/>
            <person name="Cuomo C."/>
            <person name="Desiro A."/>
            <person name="Gervers K.A."/>
            <person name="Hundley H."/>
            <person name="Kuo A."/>
            <person name="LaButti K."/>
            <person name="Lang B.F."/>
            <person name="Lipzen A."/>
            <person name="O'Donnell K."/>
            <person name="Pangilinan J."/>
            <person name="Reynolds N."/>
            <person name="Sandor L."/>
            <person name="Smith M.E."/>
            <person name="Tsang A."/>
            <person name="Grigoriev I.V."/>
            <person name="Stajich J.E."/>
            <person name="Spatafora J.W."/>
        </authorList>
    </citation>
    <scope>NUCLEOTIDE SEQUENCE</scope>
    <source>
        <strain evidence="7">RSA 2281</strain>
    </source>
</reference>
<dbReference type="PROSITE" id="PS50089">
    <property type="entry name" value="ZF_RING_2"/>
    <property type="match status" value="1"/>
</dbReference>
<keyword evidence="8" id="KW-1185">Reference proteome</keyword>
<dbReference type="SUPFAM" id="SSF57850">
    <property type="entry name" value="RING/U-box"/>
    <property type="match status" value="1"/>
</dbReference>
<organism evidence="7 8">
    <name type="scientific">Phascolomyces articulosus</name>
    <dbReference type="NCBI Taxonomy" id="60185"/>
    <lineage>
        <taxon>Eukaryota</taxon>
        <taxon>Fungi</taxon>
        <taxon>Fungi incertae sedis</taxon>
        <taxon>Mucoromycota</taxon>
        <taxon>Mucoromycotina</taxon>
        <taxon>Mucoromycetes</taxon>
        <taxon>Mucorales</taxon>
        <taxon>Lichtheimiaceae</taxon>
        <taxon>Phascolomyces</taxon>
    </lineage>
</organism>
<dbReference type="EMBL" id="JAIXMP010000047">
    <property type="protein sequence ID" value="KAI9246223.1"/>
    <property type="molecule type" value="Genomic_DNA"/>
</dbReference>
<feature type="compositionally biased region" description="Basic residues" evidence="5">
    <location>
        <begin position="549"/>
        <end position="558"/>
    </location>
</feature>
<feature type="region of interest" description="Disordered" evidence="5">
    <location>
        <begin position="1"/>
        <end position="68"/>
    </location>
</feature>
<feature type="compositionally biased region" description="Polar residues" evidence="5">
    <location>
        <begin position="534"/>
        <end position="544"/>
    </location>
</feature>
<protein>
    <recommendedName>
        <fullName evidence="6">RING-type domain-containing protein</fullName>
    </recommendedName>
</protein>
<feature type="region of interest" description="Disordered" evidence="5">
    <location>
        <begin position="515"/>
        <end position="574"/>
    </location>
</feature>
<keyword evidence="3" id="KW-0862">Zinc</keyword>
<dbReference type="InterPro" id="IPR047153">
    <property type="entry name" value="TRIM45/56/19-like"/>
</dbReference>
<dbReference type="PANTHER" id="PTHR25462">
    <property type="entry name" value="BONUS, ISOFORM C-RELATED"/>
    <property type="match status" value="1"/>
</dbReference>
<proteinExistence type="predicted"/>
<feature type="domain" description="RING-type" evidence="6">
    <location>
        <begin position="303"/>
        <end position="340"/>
    </location>
</feature>
<dbReference type="InterPro" id="IPR013083">
    <property type="entry name" value="Znf_RING/FYVE/PHD"/>
</dbReference>
<dbReference type="InterPro" id="IPR001841">
    <property type="entry name" value="Znf_RING"/>
</dbReference>
<dbReference type="Pfam" id="PF13923">
    <property type="entry name" value="zf-C3HC4_2"/>
    <property type="match status" value="1"/>
</dbReference>
<dbReference type="PANTHER" id="PTHR25462:SF296">
    <property type="entry name" value="MEIOTIC P26, ISOFORM F"/>
    <property type="match status" value="1"/>
</dbReference>
<feature type="compositionally biased region" description="Low complexity" evidence="5">
    <location>
        <begin position="373"/>
        <end position="393"/>
    </location>
</feature>
<dbReference type="Gene3D" id="3.30.40.10">
    <property type="entry name" value="Zinc/RING finger domain, C3HC4 (zinc finger)"/>
    <property type="match status" value="1"/>
</dbReference>
<evidence type="ECO:0000259" key="6">
    <source>
        <dbReference type="PROSITE" id="PS50089"/>
    </source>
</evidence>
<dbReference type="Proteomes" id="UP001209540">
    <property type="component" value="Unassembled WGS sequence"/>
</dbReference>
<keyword evidence="2 4" id="KW-0863">Zinc-finger</keyword>
<accession>A0AAD5JMI5</accession>
<dbReference type="InterPro" id="IPR017907">
    <property type="entry name" value="Znf_RING_CS"/>
</dbReference>
<feature type="compositionally biased region" description="Polar residues" evidence="5">
    <location>
        <begin position="479"/>
        <end position="496"/>
    </location>
</feature>
<keyword evidence="1" id="KW-0479">Metal-binding</keyword>
<evidence type="ECO:0000256" key="5">
    <source>
        <dbReference type="SAM" id="MobiDB-lite"/>
    </source>
</evidence>
<reference evidence="7" key="2">
    <citation type="submission" date="2023-02" db="EMBL/GenBank/DDBJ databases">
        <authorList>
            <consortium name="DOE Joint Genome Institute"/>
            <person name="Mondo S.J."/>
            <person name="Chang Y."/>
            <person name="Wang Y."/>
            <person name="Ahrendt S."/>
            <person name="Andreopoulos W."/>
            <person name="Barry K."/>
            <person name="Beard J."/>
            <person name="Benny G.L."/>
            <person name="Blankenship S."/>
            <person name="Bonito G."/>
            <person name="Cuomo C."/>
            <person name="Desiro A."/>
            <person name="Gervers K.A."/>
            <person name="Hundley H."/>
            <person name="Kuo A."/>
            <person name="LaButti K."/>
            <person name="Lang B.F."/>
            <person name="Lipzen A."/>
            <person name="O'Donnell K."/>
            <person name="Pangilinan J."/>
            <person name="Reynolds N."/>
            <person name="Sandor L."/>
            <person name="Smith M.W."/>
            <person name="Tsang A."/>
            <person name="Grigoriev I.V."/>
            <person name="Stajich J.E."/>
            <person name="Spatafora J.W."/>
        </authorList>
    </citation>
    <scope>NUCLEOTIDE SEQUENCE</scope>
    <source>
        <strain evidence="7">RSA 2281</strain>
    </source>
</reference>